<evidence type="ECO:0000256" key="7">
    <source>
        <dbReference type="ARBA" id="ARBA00023242"/>
    </source>
</evidence>
<gene>
    <name evidence="9" type="ORF">BSTOLATCC_MIC34848</name>
</gene>
<dbReference type="InterPro" id="IPR040122">
    <property type="entry name" value="Importin_beta"/>
</dbReference>
<dbReference type="PANTHER" id="PTHR10527">
    <property type="entry name" value="IMPORTIN BETA"/>
    <property type="match status" value="1"/>
</dbReference>
<dbReference type="InterPro" id="IPR057672">
    <property type="entry name" value="TPR_IPO4/5"/>
</dbReference>
<dbReference type="SUPFAM" id="SSF48371">
    <property type="entry name" value="ARM repeat"/>
    <property type="match status" value="2"/>
</dbReference>
<dbReference type="InterPro" id="IPR016024">
    <property type="entry name" value="ARM-type_fold"/>
</dbReference>
<dbReference type="InterPro" id="IPR041389">
    <property type="entry name" value="Importin_rep_6"/>
</dbReference>
<evidence type="ECO:0000259" key="8">
    <source>
        <dbReference type="Pfam" id="PF25780"/>
    </source>
</evidence>
<dbReference type="InterPro" id="IPR011989">
    <property type="entry name" value="ARM-like"/>
</dbReference>
<name>A0AAU9JA27_9CILI</name>
<comment type="subcellular location">
    <subcellularLocation>
        <location evidence="2">Cytoplasm</location>
    </subcellularLocation>
    <subcellularLocation>
        <location evidence="1">Nucleus</location>
    </subcellularLocation>
</comment>
<accession>A0AAU9JA27</accession>
<reference evidence="9" key="1">
    <citation type="submission" date="2021-09" db="EMBL/GenBank/DDBJ databases">
        <authorList>
            <consortium name="AG Swart"/>
            <person name="Singh M."/>
            <person name="Singh A."/>
            <person name="Seah K."/>
            <person name="Emmerich C."/>
        </authorList>
    </citation>
    <scope>NUCLEOTIDE SEQUENCE</scope>
    <source>
        <strain evidence="9">ATCC30299</strain>
    </source>
</reference>
<evidence type="ECO:0000256" key="5">
    <source>
        <dbReference type="ARBA" id="ARBA00022737"/>
    </source>
</evidence>
<keyword evidence="10" id="KW-1185">Reference proteome</keyword>
<dbReference type="Pfam" id="PF25780">
    <property type="entry name" value="TPR_IPO5"/>
    <property type="match status" value="1"/>
</dbReference>
<keyword evidence="7" id="KW-0539">Nucleus</keyword>
<keyword evidence="3" id="KW-0813">Transport</keyword>
<keyword evidence="6" id="KW-0653">Protein transport</keyword>
<sequence>MSDFENIIGSILSKNKQSRKIGETSLQNMLKLNAEQVCYNLIAAMSSENEDISGLAAILFRKKVIEEDHVKLIPESSYPHLKNSLFALVSPQKSLLFLKRLADVLVNFAILHNWANELMTYMAEWSVFDSASIKQFSMYLFELATEYTGTMEVLKENAASVIGIMWNVLQDNNLDVKLSAVKSIVTFMMGLGDEVTVMGYAQGMDHILNIIIKAVEDGNWNPEMFKQVLHSFAELTELYPRIWKDIIEKLTLTMSGIGKNNQYTQDVRAAAVETLVTLIKKAPGILRKNVFFIQETLALSFCLITEVDYPYDIEGWNQEGSDTLVIQNDPISSGKDLLGNLAATLQDAIFPHVMKLIPAQLQAAHWANQHSGILAIGLISDGCHDLITTIFPHVIATVLPFANSDSPRLKWATMTTIGLLCSEFEPEMENIYHAQIIPAICSCLSQSNLSKVQSQAASCLINYSRGLLVENGNPDIALTPYLPTIIEAFLRILSNPNNPFSLLQEVLNSIAMIATATGAGFAPFYNQLIFGLRNYVNMPVTTATVKDIRAASIRCIGCIVESLSEAGDAFKQEAESILNDFMRIRNSIDDTDPAYQAISEVLSHFALCLKDRFAPYLNIIIPHVYLQAEQNVDFKLTDAESADALNIDNGMNALQFELKGLGKKQLAISTTALENKIKACKILYDLVESLETSFEPYAEQTFRVLAPLISYPYNSDIRKFALKTIQHIPACCSNKQHIETLLIQLTPIIIQALTNSCGKSPKDAYKQIKALVEYINAVPSAAVIGLGAAHELSSILANSVREVFNRKIERGREKEKLADMELYEEEITEIEDDENADDSVLQKVMEIVGKMLKSFKTQFQPIFLEYFKNLYGELLYKPNATENEILYAICVFCDYVEFTGDLIAIDGNSPVLEQLIKNCYQVNVDIRQTSAYGLGLAAQFGDRAIFRRYLQETLKALNYIISLPDCKSEQLFVSTECAVGALGKIAIFHQPELIPAWLNWLPLKSDPEEAQVSHSLFLSNINQMSSYSSKVNEILGELKKVSPEFLNEESQSFLKQIIQN</sequence>
<evidence type="ECO:0000256" key="4">
    <source>
        <dbReference type="ARBA" id="ARBA00022490"/>
    </source>
</evidence>
<keyword evidence="5" id="KW-0677">Repeat</keyword>
<dbReference type="GO" id="GO:0006606">
    <property type="term" value="P:protein import into nucleus"/>
    <property type="evidence" value="ECO:0007669"/>
    <property type="project" value="InterPro"/>
</dbReference>
<proteinExistence type="predicted"/>
<protein>
    <recommendedName>
        <fullName evidence="8">IPO4/5-like TPR repeats domain-containing protein</fullName>
    </recommendedName>
</protein>
<feature type="domain" description="IPO4/5-like TPR repeats" evidence="8">
    <location>
        <begin position="114"/>
        <end position="249"/>
    </location>
</feature>
<evidence type="ECO:0000313" key="10">
    <source>
        <dbReference type="Proteomes" id="UP001162131"/>
    </source>
</evidence>
<dbReference type="GO" id="GO:0005737">
    <property type="term" value="C:cytoplasm"/>
    <property type="evidence" value="ECO:0007669"/>
    <property type="project" value="UniProtKB-SubCell"/>
</dbReference>
<evidence type="ECO:0000256" key="1">
    <source>
        <dbReference type="ARBA" id="ARBA00004123"/>
    </source>
</evidence>
<dbReference type="EMBL" id="CAJZBQ010000035">
    <property type="protein sequence ID" value="CAG9323812.1"/>
    <property type="molecule type" value="Genomic_DNA"/>
</dbReference>
<keyword evidence="4" id="KW-0963">Cytoplasm</keyword>
<dbReference type="Pfam" id="PF18829">
    <property type="entry name" value="Importin_rep_6"/>
    <property type="match status" value="1"/>
</dbReference>
<dbReference type="Gene3D" id="1.25.10.10">
    <property type="entry name" value="Leucine-rich Repeat Variant"/>
    <property type="match status" value="1"/>
</dbReference>
<dbReference type="Proteomes" id="UP001162131">
    <property type="component" value="Unassembled WGS sequence"/>
</dbReference>
<evidence type="ECO:0000256" key="6">
    <source>
        <dbReference type="ARBA" id="ARBA00022927"/>
    </source>
</evidence>
<evidence type="ECO:0000256" key="2">
    <source>
        <dbReference type="ARBA" id="ARBA00004496"/>
    </source>
</evidence>
<evidence type="ECO:0000313" key="9">
    <source>
        <dbReference type="EMBL" id="CAG9323812.1"/>
    </source>
</evidence>
<comment type="caution">
    <text evidence="9">The sequence shown here is derived from an EMBL/GenBank/DDBJ whole genome shotgun (WGS) entry which is preliminary data.</text>
</comment>
<evidence type="ECO:0000256" key="3">
    <source>
        <dbReference type="ARBA" id="ARBA00022448"/>
    </source>
</evidence>
<dbReference type="AlphaFoldDB" id="A0AAU9JA27"/>
<organism evidence="9 10">
    <name type="scientific">Blepharisma stoltei</name>
    <dbReference type="NCBI Taxonomy" id="1481888"/>
    <lineage>
        <taxon>Eukaryota</taxon>
        <taxon>Sar</taxon>
        <taxon>Alveolata</taxon>
        <taxon>Ciliophora</taxon>
        <taxon>Postciliodesmatophora</taxon>
        <taxon>Heterotrichea</taxon>
        <taxon>Heterotrichida</taxon>
        <taxon>Blepharismidae</taxon>
        <taxon>Blepharisma</taxon>
    </lineage>
</organism>